<dbReference type="InterPro" id="IPR009959">
    <property type="entry name" value="Cyclase_SnoaL-like"/>
</dbReference>
<dbReference type="PANTHER" id="PTHR38436">
    <property type="entry name" value="POLYKETIDE CYCLASE SNOAL-LIKE DOMAIN"/>
    <property type="match status" value="1"/>
</dbReference>
<dbReference type="EMBL" id="CP027850">
    <property type="protein sequence ID" value="AVQ03088.1"/>
    <property type="molecule type" value="Genomic_DNA"/>
</dbReference>
<evidence type="ECO:0000313" key="3">
    <source>
        <dbReference type="Proteomes" id="UP000240527"/>
    </source>
</evidence>
<proteinExistence type="predicted"/>
<reference evidence="2 3" key="1">
    <citation type="journal article" date="2015" name="Biotechnol. Bioeng.">
        <title>Genome sequence and phenotypic characterization of Caulobacter segnis.</title>
        <authorList>
            <person name="Patel S."/>
            <person name="Fletcher B."/>
            <person name="Scott D.C."/>
            <person name="Ely B."/>
        </authorList>
    </citation>
    <scope>NUCLEOTIDE SEQUENCE [LARGE SCALE GENOMIC DNA]</scope>
    <source>
        <strain evidence="2 3">TK0059</strain>
    </source>
</reference>
<feature type="domain" description="SnoaL-like" evidence="1">
    <location>
        <begin position="7"/>
        <end position="120"/>
    </location>
</feature>
<dbReference type="Gene3D" id="3.10.450.50">
    <property type="match status" value="1"/>
</dbReference>
<dbReference type="PANTHER" id="PTHR38436:SF1">
    <property type="entry name" value="ESTER CYCLASE"/>
    <property type="match status" value="1"/>
</dbReference>
<dbReference type="Proteomes" id="UP000240527">
    <property type="component" value="Chromosome"/>
</dbReference>
<dbReference type="Pfam" id="PF12680">
    <property type="entry name" value="SnoaL_2"/>
    <property type="match status" value="1"/>
</dbReference>
<evidence type="ECO:0000313" key="2">
    <source>
        <dbReference type="EMBL" id="AVQ03088.1"/>
    </source>
</evidence>
<organism evidence="2 3">
    <name type="scientific">Caulobacter segnis</name>
    <dbReference type="NCBI Taxonomy" id="88688"/>
    <lineage>
        <taxon>Bacteria</taxon>
        <taxon>Pseudomonadati</taxon>
        <taxon>Pseudomonadota</taxon>
        <taxon>Alphaproteobacteria</taxon>
        <taxon>Caulobacterales</taxon>
        <taxon>Caulobacteraceae</taxon>
        <taxon>Caulobacter</taxon>
    </lineage>
</organism>
<dbReference type="SUPFAM" id="SSF54427">
    <property type="entry name" value="NTF2-like"/>
    <property type="match status" value="1"/>
</dbReference>
<sequence>MTSAEHIRRLYDAVNAKDLATIAAFGCEESEWLDVPFDYLATGARAIIDPWAAWFGYFPDSYSDPVHITALGDTVVAQGLTKATHKGAFPSPAGRLDPTGRTIEVRFCDVYRLRGDKIIRADSYFDFYSLLRQIAPERLNGHTNAS</sequence>
<dbReference type="RefSeq" id="WP_013080070.1">
    <property type="nucleotide sequence ID" value="NZ_CP027850.1"/>
</dbReference>
<accession>A0ABN5IXE1</accession>
<keyword evidence="3" id="KW-1185">Reference proteome</keyword>
<protein>
    <recommendedName>
        <fullName evidence="1">SnoaL-like domain-containing protein</fullName>
    </recommendedName>
</protein>
<evidence type="ECO:0000259" key="1">
    <source>
        <dbReference type="Pfam" id="PF12680"/>
    </source>
</evidence>
<dbReference type="InterPro" id="IPR037401">
    <property type="entry name" value="SnoaL-like"/>
</dbReference>
<name>A0ABN5IXE1_9CAUL</name>
<gene>
    <name evidence="2" type="ORF">B7G68_15260</name>
</gene>
<dbReference type="InterPro" id="IPR032710">
    <property type="entry name" value="NTF2-like_dom_sf"/>
</dbReference>